<dbReference type="Gene3D" id="3.30.420.40">
    <property type="match status" value="1"/>
</dbReference>
<dbReference type="PANTHER" id="PTHR11782:SF38">
    <property type="entry name" value="ECTONUCLEOSIDE TRIPHOSPHATE DIPHOSPHOHYDROLASE 3"/>
    <property type="match status" value="1"/>
</dbReference>
<keyword evidence="4" id="KW-0067">ATP-binding</keyword>
<reference evidence="7" key="3">
    <citation type="submission" date="2025-09" db="UniProtKB">
        <authorList>
            <consortium name="Ensembl"/>
        </authorList>
    </citation>
    <scope>IDENTIFICATION</scope>
</reference>
<evidence type="ECO:0000313" key="8">
    <source>
        <dbReference type="Proteomes" id="UP000265040"/>
    </source>
</evidence>
<reference evidence="7" key="1">
    <citation type="submission" date="2021-04" db="EMBL/GenBank/DDBJ databases">
        <authorList>
            <consortium name="Wellcome Sanger Institute Data Sharing"/>
        </authorList>
    </citation>
    <scope>NUCLEOTIDE SEQUENCE [LARGE SCALE GENOMIC DNA]</scope>
</reference>
<keyword evidence="8" id="KW-1185">Reference proteome</keyword>
<evidence type="ECO:0000256" key="2">
    <source>
        <dbReference type="ARBA" id="ARBA00022801"/>
    </source>
</evidence>
<dbReference type="GO" id="GO:0045134">
    <property type="term" value="F:UDP phosphatase activity"/>
    <property type="evidence" value="ECO:0007669"/>
    <property type="project" value="TreeGrafter"/>
</dbReference>
<evidence type="ECO:0008006" key="9">
    <source>
        <dbReference type="Google" id="ProtNLM"/>
    </source>
</evidence>
<organism evidence="7 8">
    <name type="scientific">Anabas testudineus</name>
    <name type="common">Climbing perch</name>
    <name type="synonym">Anthias testudineus</name>
    <dbReference type="NCBI Taxonomy" id="64144"/>
    <lineage>
        <taxon>Eukaryota</taxon>
        <taxon>Metazoa</taxon>
        <taxon>Chordata</taxon>
        <taxon>Craniata</taxon>
        <taxon>Vertebrata</taxon>
        <taxon>Euteleostomi</taxon>
        <taxon>Actinopterygii</taxon>
        <taxon>Neopterygii</taxon>
        <taxon>Teleostei</taxon>
        <taxon>Neoteleostei</taxon>
        <taxon>Acanthomorphata</taxon>
        <taxon>Anabantaria</taxon>
        <taxon>Anabantiformes</taxon>
        <taxon>Anabantoidei</taxon>
        <taxon>Anabantidae</taxon>
        <taxon>Anabas</taxon>
    </lineage>
</organism>
<keyword evidence="2 5" id="KW-0378">Hydrolase</keyword>
<keyword evidence="4" id="KW-0547">Nucleotide-binding</keyword>
<dbReference type="OrthoDB" id="6372431at2759"/>
<evidence type="ECO:0000256" key="4">
    <source>
        <dbReference type="PIRSR" id="PIRSR600407-2"/>
    </source>
</evidence>
<accession>A0A3Q1JUS5</accession>
<dbReference type="GO" id="GO:0009134">
    <property type="term" value="P:nucleoside diphosphate catabolic process"/>
    <property type="evidence" value="ECO:0007669"/>
    <property type="project" value="TreeGrafter"/>
</dbReference>
<dbReference type="RefSeq" id="XP_026225671.1">
    <property type="nucleotide sequence ID" value="XM_026369886.1"/>
</dbReference>
<evidence type="ECO:0000256" key="1">
    <source>
        <dbReference type="ARBA" id="ARBA00009283"/>
    </source>
</evidence>
<feature type="active site" description="Proton acceptor" evidence="3">
    <location>
        <position position="174"/>
    </location>
</feature>
<evidence type="ECO:0000256" key="3">
    <source>
        <dbReference type="PIRSR" id="PIRSR600407-1"/>
    </source>
</evidence>
<dbReference type="Pfam" id="PF01150">
    <property type="entry name" value="GDA1_CD39"/>
    <property type="match status" value="1"/>
</dbReference>
<dbReference type="Ensembl" id="ENSATET00000035843.3">
    <property type="protein sequence ID" value="ENSATEP00000035333.1"/>
    <property type="gene ID" value="ENSATEG00000024293.3"/>
</dbReference>
<dbReference type="Proteomes" id="UP000265040">
    <property type="component" value="Chromosome 16"/>
</dbReference>
<keyword evidence="6" id="KW-0472">Membrane</keyword>
<dbReference type="PROSITE" id="PS01238">
    <property type="entry name" value="GDA1_CD39_NTPASE"/>
    <property type="match status" value="1"/>
</dbReference>
<evidence type="ECO:0000256" key="6">
    <source>
        <dbReference type="SAM" id="Phobius"/>
    </source>
</evidence>
<proteinExistence type="inferred from homology"/>
<sequence>MGSKQKIGYKCRVAGVFFLLLASIAALVAVAVIQDRWRFKEYNEEYGIVIDSGSSRSNVHLYKWPGEKQNETGVVTEIMNCRVAGDGISEMKVDPQKDAQSWKAFKVCMDKIIEVIPAQKHNSTPLFLGATAGMRLLHEKEPQRSREILASLREYLSSLPFSFQNASIITGEEEGLYGWITVNYLMGNFLEKNLWNTYVRPAGAKTVGSMDLGGASTQIAFAVQDDLMGPDYMHIKLYGYPYNVYTHSFLCYGKNEAEKMVMDKIVQESSDPSNIRNPCYHDGFNITFDASSIYDTECTKKSKNYKPDQKLVMVGAADSDKCRSIVRSIFDFKTCSSSQCSFNGVEQPSVTGEFMAYAGFFYTAKILGLNGTSDLDQFNSSVKKYCHKNWGVVKKENKDMRDNFLRTFCYAAHYVFTLLTDGYKFDKETWKNINFKREVKGTSIGWSLGYMLSMSNMIPSEVKEIPPMTDPVFAGLIFLFSALTIVTVVLVFIIIIRTCY</sequence>
<dbReference type="GO" id="GO:0004382">
    <property type="term" value="F:GDP phosphatase activity"/>
    <property type="evidence" value="ECO:0007669"/>
    <property type="project" value="TreeGrafter"/>
</dbReference>
<evidence type="ECO:0000313" key="7">
    <source>
        <dbReference type="Ensembl" id="ENSATEP00000035333.1"/>
    </source>
</evidence>
<feature type="transmembrane region" description="Helical" evidence="6">
    <location>
        <begin position="12"/>
        <end position="33"/>
    </location>
</feature>
<dbReference type="GeneID" id="113168849"/>
<evidence type="ECO:0000256" key="5">
    <source>
        <dbReference type="RuleBase" id="RU003833"/>
    </source>
</evidence>
<comment type="similarity">
    <text evidence="1 5">Belongs to the GDA1/CD39 NTPase family.</text>
</comment>
<dbReference type="GO" id="GO:0005524">
    <property type="term" value="F:ATP binding"/>
    <property type="evidence" value="ECO:0007669"/>
    <property type="project" value="UniProtKB-KW"/>
</dbReference>
<reference evidence="7" key="2">
    <citation type="submission" date="2025-08" db="UniProtKB">
        <authorList>
            <consortium name="Ensembl"/>
        </authorList>
    </citation>
    <scope>IDENTIFICATION</scope>
</reference>
<dbReference type="GO" id="GO:0005886">
    <property type="term" value="C:plasma membrane"/>
    <property type="evidence" value="ECO:0007669"/>
    <property type="project" value="TreeGrafter"/>
</dbReference>
<dbReference type="STRING" id="64144.ENSATEP00000035333"/>
<name>A0A3Q1JUS5_ANATE</name>
<dbReference type="PANTHER" id="PTHR11782">
    <property type="entry name" value="ADENOSINE/GUANOSINE DIPHOSPHATASE"/>
    <property type="match status" value="1"/>
</dbReference>
<dbReference type="InParanoid" id="A0A3Q1JUS5"/>
<dbReference type="GeneTree" id="ENSGT01150000286965"/>
<dbReference type="GO" id="GO:0017111">
    <property type="term" value="F:ribonucleoside triphosphate phosphatase activity"/>
    <property type="evidence" value="ECO:0007669"/>
    <property type="project" value="TreeGrafter"/>
</dbReference>
<dbReference type="OMA" id="GNAISDM"/>
<gene>
    <name evidence="7" type="primary">ENTPD3</name>
</gene>
<protein>
    <recommendedName>
        <fullName evidence="9">Ectonucleoside triphosphate diphosphohydrolase 3</fullName>
    </recommendedName>
</protein>
<keyword evidence="6" id="KW-1133">Transmembrane helix</keyword>
<keyword evidence="6" id="KW-0812">Transmembrane</keyword>
<feature type="binding site" evidence="4">
    <location>
        <begin position="214"/>
        <end position="218"/>
    </location>
    <ligand>
        <name>ATP</name>
        <dbReference type="ChEBI" id="CHEBI:30616"/>
    </ligand>
</feature>
<dbReference type="Gene3D" id="3.30.420.150">
    <property type="entry name" value="Exopolyphosphatase. Domain 2"/>
    <property type="match status" value="1"/>
</dbReference>
<dbReference type="AlphaFoldDB" id="A0A3Q1JUS5"/>
<feature type="transmembrane region" description="Helical" evidence="6">
    <location>
        <begin position="472"/>
        <end position="496"/>
    </location>
</feature>
<dbReference type="InterPro" id="IPR000407">
    <property type="entry name" value="GDA1_CD39_NTPase"/>
</dbReference>